<dbReference type="EMBL" id="CAJNOK010007875">
    <property type="protein sequence ID" value="CAF1047346.1"/>
    <property type="molecule type" value="Genomic_DNA"/>
</dbReference>
<sequence length="136" mass="15251">MISDFLVQHPSGPFCELSEDEWKQAVAKYTSLSDDDDVNYLRRTATISINIGTDVGYRRSGFEQFLKGFDHSLVPVPLPLAPSTTGPALSVPAVAPKIHHTSKEKPRDYSQNPKANHPNSGKPRRDSFLHWLQRHS</sequence>
<gene>
    <name evidence="3" type="ORF">GPM918_LOCUS30058</name>
    <name evidence="2" type="ORF">OVA965_LOCUS16793</name>
    <name evidence="5" type="ORF">SRO942_LOCUS30663</name>
    <name evidence="4" type="ORF">TMI583_LOCUS16803</name>
</gene>
<name>A0A815G202_9BILA</name>
<dbReference type="OrthoDB" id="10044727at2759"/>
<dbReference type="AlphaFoldDB" id="A0A815G202"/>
<dbReference type="EMBL" id="CAJNOQ010014029">
    <property type="protein sequence ID" value="CAF1333201.1"/>
    <property type="molecule type" value="Genomic_DNA"/>
</dbReference>
<evidence type="ECO:0000313" key="2">
    <source>
        <dbReference type="EMBL" id="CAF1047346.1"/>
    </source>
</evidence>
<dbReference type="Proteomes" id="UP000682733">
    <property type="component" value="Unassembled WGS sequence"/>
</dbReference>
<dbReference type="Proteomes" id="UP000677228">
    <property type="component" value="Unassembled WGS sequence"/>
</dbReference>
<reference evidence="3" key="1">
    <citation type="submission" date="2021-02" db="EMBL/GenBank/DDBJ databases">
        <authorList>
            <person name="Nowell W R."/>
        </authorList>
    </citation>
    <scope>NUCLEOTIDE SEQUENCE</scope>
</reference>
<feature type="compositionally biased region" description="Polar residues" evidence="1">
    <location>
        <begin position="109"/>
        <end position="119"/>
    </location>
</feature>
<feature type="region of interest" description="Disordered" evidence="1">
    <location>
        <begin position="85"/>
        <end position="128"/>
    </location>
</feature>
<evidence type="ECO:0000256" key="1">
    <source>
        <dbReference type="SAM" id="MobiDB-lite"/>
    </source>
</evidence>
<evidence type="ECO:0000313" key="3">
    <source>
        <dbReference type="EMBL" id="CAF1333201.1"/>
    </source>
</evidence>
<dbReference type="EMBL" id="CAJOBC010054605">
    <property type="protein sequence ID" value="CAF4188830.1"/>
    <property type="molecule type" value="Genomic_DNA"/>
</dbReference>
<comment type="caution">
    <text evidence="3">The sequence shown here is derived from an EMBL/GenBank/DDBJ whole genome shotgun (WGS) entry which is preliminary data.</text>
</comment>
<protein>
    <submittedName>
        <fullName evidence="3">Uncharacterized protein</fullName>
    </submittedName>
</protein>
<dbReference type="Proteomes" id="UP000663829">
    <property type="component" value="Unassembled WGS sequence"/>
</dbReference>
<evidence type="ECO:0000313" key="5">
    <source>
        <dbReference type="EMBL" id="CAF4188830.1"/>
    </source>
</evidence>
<evidence type="ECO:0000313" key="6">
    <source>
        <dbReference type="Proteomes" id="UP000663829"/>
    </source>
</evidence>
<dbReference type="EMBL" id="CAJOBA010007887">
    <property type="protein sequence ID" value="CAF3815123.1"/>
    <property type="molecule type" value="Genomic_DNA"/>
</dbReference>
<proteinExistence type="predicted"/>
<keyword evidence="6" id="KW-1185">Reference proteome</keyword>
<organism evidence="3 6">
    <name type="scientific">Didymodactylos carnosus</name>
    <dbReference type="NCBI Taxonomy" id="1234261"/>
    <lineage>
        <taxon>Eukaryota</taxon>
        <taxon>Metazoa</taxon>
        <taxon>Spiralia</taxon>
        <taxon>Gnathifera</taxon>
        <taxon>Rotifera</taxon>
        <taxon>Eurotatoria</taxon>
        <taxon>Bdelloidea</taxon>
        <taxon>Philodinida</taxon>
        <taxon>Philodinidae</taxon>
        <taxon>Didymodactylos</taxon>
    </lineage>
</organism>
<dbReference type="Proteomes" id="UP000681722">
    <property type="component" value="Unassembled WGS sequence"/>
</dbReference>
<evidence type="ECO:0000313" key="4">
    <source>
        <dbReference type="EMBL" id="CAF3815123.1"/>
    </source>
</evidence>
<accession>A0A815G202</accession>